<accession>A0A2K0TUN4</accession>
<reference evidence="1 2" key="1">
    <citation type="submission" date="2017-02" db="EMBL/GenBank/DDBJ databases">
        <title>Genomes of Trichoderma spp. with biocontrol activity.</title>
        <authorList>
            <person name="Gardiner D."/>
            <person name="Kazan K."/>
            <person name="Vos C."/>
            <person name="Harvey P."/>
        </authorList>
    </citation>
    <scope>NUCLEOTIDE SEQUENCE [LARGE SCALE GENOMIC DNA]</scope>
    <source>
        <strain evidence="1 2">Tr1</strain>
    </source>
</reference>
<dbReference type="AlphaFoldDB" id="A0A2K0TUN4"/>
<dbReference type="InterPro" id="IPR025213">
    <property type="entry name" value="Sim4_Fta2"/>
</dbReference>
<sequence length="118" mass="13649">MNEPPDSSWASFRRPLLRACPLSQQQIIWHDKLGYGVDGTVWKVEINGRFYALKVFWDNKAPDGMRYWGFQRECQNAALLQMIRSTVETPTEPIYLKGESKSWKDAARNLYAFSTEGS</sequence>
<name>A0A2K0TUN4_TRIHA</name>
<proteinExistence type="predicted"/>
<gene>
    <name evidence="1" type="ORF">THARTR1_10008</name>
</gene>
<dbReference type="SUPFAM" id="SSF56112">
    <property type="entry name" value="Protein kinase-like (PK-like)"/>
    <property type="match status" value="1"/>
</dbReference>
<organism evidence="1 2">
    <name type="scientific">Trichoderma harzianum</name>
    <name type="common">Hypocrea lixii</name>
    <dbReference type="NCBI Taxonomy" id="5544"/>
    <lineage>
        <taxon>Eukaryota</taxon>
        <taxon>Fungi</taxon>
        <taxon>Dikarya</taxon>
        <taxon>Ascomycota</taxon>
        <taxon>Pezizomycotina</taxon>
        <taxon>Sordariomycetes</taxon>
        <taxon>Hypocreomycetidae</taxon>
        <taxon>Hypocreales</taxon>
        <taxon>Hypocreaceae</taxon>
        <taxon>Trichoderma</taxon>
    </lineage>
</organism>
<dbReference type="OrthoDB" id="4633509at2759"/>
<evidence type="ECO:0000313" key="1">
    <source>
        <dbReference type="EMBL" id="PNP49206.1"/>
    </source>
</evidence>
<evidence type="ECO:0000313" key="2">
    <source>
        <dbReference type="Proteomes" id="UP000236290"/>
    </source>
</evidence>
<evidence type="ECO:0008006" key="3">
    <source>
        <dbReference type="Google" id="ProtNLM"/>
    </source>
</evidence>
<dbReference type="InterPro" id="IPR011009">
    <property type="entry name" value="Kinase-like_dom_sf"/>
</dbReference>
<dbReference type="EMBL" id="MTYI01000201">
    <property type="protein sequence ID" value="PNP49206.1"/>
    <property type="molecule type" value="Genomic_DNA"/>
</dbReference>
<protein>
    <recommendedName>
        <fullName evidence="3">Protein kinase domain-containing protein</fullName>
    </recommendedName>
</protein>
<dbReference type="Proteomes" id="UP000236290">
    <property type="component" value="Unassembled WGS sequence"/>
</dbReference>
<comment type="caution">
    <text evidence="1">The sequence shown here is derived from an EMBL/GenBank/DDBJ whole genome shotgun (WGS) entry which is preliminary data.</text>
</comment>
<dbReference type="Pfam" id="PF13095">
    <property type="entry name" value="FTA2"/>
    <property type="match status" value="1"/>
</dbReference>